<dbReference type="InterPro" id="IPR036162">
    <property type="entry name" value="Resolvase-like_N_sf"/>
</dbReference>
<dbReference type="EMBL" id="JAVDSB010000030">
    <property type="protein sequence ID" value="MDR6555498.1"/>
    <property type="molecule type" value="Genomic_DNA"/>
</dbReference>
<dbReference type="InterPro" id="IPR025827">
    <property type="entry name" value="Zn_ribbon_recom_dom"/>
</dbReference>
<evidence type="ECO:0000313" key="5">
    <source>
        <dbReference type="Proteomes" id="UP001267290"/>
    </source>
</evidence>
<evidence type="ECO:0000256" key="1">
    <source>
        <dbReference type="SAM" id="Coils"/>
    </source>
</evidence>
<accession>A0ABU1P6V5</accession>
<gene>
    <name evidence="4" type="ORF">J2736_006760</name>
</gene>
<reference evidence="4 5" key="1">
    <citation type="submission" date="2023-07" db="EMBL/GenBank/DDBJ databases">
        <title>Sorghum-associated microbial communities from plants grown in Nebraska, USA.</title>
        <authorList>
            <person name="Schachtman D."/>
        </authorList>
    </citation>
    <scope>NUCLEOTIDE SEQUENCE [LARGE SCALE GENOMIC DNA]</scope>
    <source>
        <strain evidence="4 5">CC258</strain>
    </source>
</reference>
<dbReference type="InterPro" id="IPR050639">
    <property type="entry name" value="SSR_resolvase"/>
</dbReference>
<comment type="caution">
    <text evidence="4">The sequence shown here is derived from an EMBL/GenBank/DDBJ whole genome shotgun (WGS) entry which is preliminary data.</text>
</comment>
<dbReference type="Pfam" id="PF00239">
    <property type="entry name" value="Resolvase"/>
    <property type="match status" value="1"/>
</dbReference>
<dbReference type="Pfam" id="PF07508">
    <property type="entry name" value="Recombinase"/>
    <property type="match status" value="1"/>
</dbReference>
<keyword evidence="1" id="KW-0175">Coiled coil</keyword>
<dbReference type="Proteomes" id="UP001267290">
    <property type="component" value="Unassembled WGS sequence"/>
</dbReference>
<dbReference type="SUPFAM" id="SSF53041">
    <property type="entry name" value="Resolvase-like"/>
    <property type="match status" value="1"/>
</dbReference>
<name>A0ABU1P6V5_9BACL</name>
<organism evidence="4 5">
    <name type="scientific">Paenibacillus qinlingensis</name>
    <dbReference type="NCBI Taxonomy" id="1837343"/>
    <lineage>
        <taxon>Bacteria</taxon>
        <taxon>Bacillati</taxon>
        <taxon>Bacillota</taxon>
        <taxon>Bacilli</taxon>
        <taxon>Bacillales</taxon>
        <taxon>Paenibacillaceae</taxon>
        <taxon>Paenibacillus</taxon>
    </lineage>
</organism>
<dbReference type="RefSeq" id="WP_310502815.1">
    <property type="nucleotide sequence ID" value="NZ_JAVDSB010000030.1"/>
</dbReference>
<dbReference type="Pfam" id="PF13408">
    <property type="entry name" value="Zn_ribbon_recom"/>
    <property type="match status" value="1"/>
</dbReference>
<dbReference type="SMART" id="SM00857">
    <property type="entry name" value="Resolvase"/>
    <property type="match status" value="1"/>
</dbReference>
<feature type="domain" description="Resolvase/invertase-type recombinase catalytic" evidence="2">
    <location>
        <begin position="12"/>
        <end position="160"/>
    </location>
</feature>
<sequence>MAKEHKLIKEIRAAVYTRVSSDRQIEGFSLEAQEDLLMQEIGKRGWVFHELYTDPGESGGNLDRPGVQKLIKDMKDHKFDALIIHKLDRLTRNMGDLYFLIDLINKLDIRLIINGYSEQIDTKSTMGKIFIYMTGIFAEIYLDNLREEIYKGLSKRAAKGLRSNPNAPYGYENGDNLKLILKEEEATVVRQMYAWRIEGWGRNKIARNLNSRGITSKTGVQWSEKMIDSVLGNLTYTGAAHWKKADDPEEKRIIVRDMHEAIVDIETFEQVQKIKERVRDGFMSTSPYDFPFSTIVKCAICGRSYNGKMSKYKETIYHGYRCNGKGRASMNCEASEITESKLVKLLMARIDVISDASLDVDKVIEPTKIDVEKERKRITKKMADSKERRMKWAKAMGDNKMSYDEYSMLIDGDQAQLAQLQKELDQLPEKNVSKGNRKEIVDRLLHIRNEWDNMSNVERKRSLAMMFNRIVIGKINNVWKILAYELNE</sequence>
<feature type="coiled-coil region" evidence="1">
    <location>
        <begin position="368"/>
        <end position="430"/>
    </location>
</feature>
<dbReference type="PANTHER" id="PTHR30461">
    <property type="entry name" value="DNA-INVERTASE FROM LAMBDOID PROPHAGE"/>
    <property type="match status" value="1"/>
</dbReference>
<dbReference type="InterPro" id="IPR038109">
    <property type="entry name" value="DNA_bind_recomb_sf"/>
</dbReference>
<evidence type="ECO:0000259" key="3">
    <source>
        <dbReference type="PROSITE" id="PS51737"/>
    </source>
</evidence>
<dbReference type="Gene3D" id="3.40.50.1390">
    <property type="entry name" value="Resolvase, N-terminal catalytic domain"/>
    <property type="match status" value="1"/>
</dbReference>
<dbReference type="Gene3D" id="3.90.1750.20">
    <property type="entry name" value="Putative Large Serine Recombinase, Chain B, Domain 2"/>
    <property type="match status" value="1"/>
</dbReference>
<dbReference type="PROSITE" id="PS51737">
    <property type="entry name" value="RECOMBINASE_DNA_BIND"/>
    <property type="match status" value="1"/>
</dbReference>
<dbReference type="PANTHER" id="PTHR30461:SF23">
    <property type="entry name" value="DNA RECOMBINASE-RELATED"/>
    <property type="match status" value="1"/>
</dbReference>
<dbReference type="InterPro" id="IPR011109">
    <property type="entry name" value="DNA_bind_recombinase_dom"/>
</dbReference>
<dbReference type="PROSITE" id="PS51736">
    <property type="entry name" value="RECOMBINASES_3"/>
    <property type="match status" value="1"/>
</dbReference>
<evidence type="ECO:0000313" key="4">
    <source>
        <dbReference type="EMBL" id="MDR6555498.1"/>
    </source>
</evidence>
<proteinExistence type="predicted"/>
<dbReference type="InterPro" id="IPR006119">
    <property type="entry name" value="Resolv_N"/>
</dbReference>
<dbReference type="CDD" id="cd00338">
    <property type="entry name" value="Ser_Recombinase"/>
    <property type="match status" value="1"/>
</dbReference>
<protein>
    <submittedName>
        <fullName evidence="4">Site-specific DNA recombinase</fullName>
    </submittedName>
</protein>
<feature type="domain" description="Recombinase" evidence="3">
    <location>
        <begin position="168"/>
        <end position="281"/>
    </location>
</feature>
<keyword evidence="5" id="KW-1185">Reference proteome</keyword>
<evidence type="ECO:0000259" key="2">
    <source>
        <dbReference type="PROSITE" id="PS51736"/>
    </source>
</evidence>